<dbReference type="KEGG" id="eke:EK0264_18640"/>
<dbReference type="InterPro" id="IPR037185">
    <property type="entry name" value="EmrE-like"/>
</dbReference>
<protein>
    <submittedName>
        <fullName evidence="8">EamA family transporter</fullName>
    </submittedName>
</protein>
<dbReference type="InParanoid" id="A0A7L4YTI9"/>
<feature type="transmembrane region" description="Helical" evidence="6">
    <location>
        <begin position="272"/>
        <end position="289"/>
    </location>
</feature>
<feature type="transmembrane region" description="Helical" evidence="6">
    <location>
        <begin position="250"/>
        <end position="266"/>
    </location>
</feature>
<dbReference type="SUPFAM" id="SSF103481">
    <property type="entry name" value="Multidrug resistance efflux transporter EmrE"/>
    <property type="match status" value="2"/>
</dbReference>
<feature type="transmembrane region" description="Helical" evidence="6">
    <location>
        <begin position="185"/>
        <end position="203"/>
    </location>
</feature>
<keyword evidence="9" id="KW-1185">Reference proteome</keyword>
<evidence type="ECO:0000313" key="8">
    <source>
        <dbReference type="EMBL" id="QHC02089.1"/>
    </source>
</evidence>
<dbReference type="PANTHER" id="PTHR32322">
    <property type="entry name" value="INNER MEMBRANE TRANSPORTER"/>
    <property type="match status" value="1"/>
</dbReference>
<dbReference type="Proteomes" id="UP000463857">
    <property type="component" value="Chromosome"/>
</dbReference>
<keyword evidence="5 6" id="KW-0472">Membrane</keyword>
<dbReference type="AlphaFoldDB" id="A0A7L4YTI9"/>
<keyword evidence="4 6" id="KW-1133">Transmembrane helix</keyword>
<sequence length="310" mass="33024">MSVSSPAPWLVGVLQVVFVLLYSSGFIVGTIATNAASPFAIIFWRFIIAGSLLALTALVMRAPWPRTWREWRDIAVTGLLLQTMHYAGTYLGFYHGISASLSSMILGMMPLLVALGAWQLLREPLTKRQTLGTIIGFGGLLFTTAFGLSGGDSLLSIAYTAIGCAGLSAGTLYQRKFGVQMDLRSGGALQLYVGAIGMLPFALAHDGLALPMTGAVVFSLVWLSTLNSLGAITLLLWFLKHQTAGEASSLFYLMPGVTAIAAWPLLGQSVQWYSIVGLLLTGLGLLLVARYSPSAIARRELDASLTESSS</sequence>
<evidence type="ECO:0000313" key="9">
    <source>
        <dbReference type="Proteomes" id="UP000463857"/>
    </source>
</evidence>
<dbReference type="PANTHER" id="PTHR32322:SF2">
    <property type="entry name" value="EAMA DOMAIN-CONTAINING PROTEIN"/>
    <property type="match status" value="1"/>
</dbReference>
<dbReference type="GO" id="GO:0016020">
    <property type="term" value="C:membrane"/>
    <property type="evidence" value="ECO:0007669"/>
    <property type="project" value="UniProtKB-SubCell"/>
</dbReference>
<feature type="transmembrane region" description="Helical" evidence="6">
    <location>
        <begin position="99"/>
        <end position="118"/>
    </location>
</feature>
<dbReference type="InterPro" id="IPR000620">
    <property type="entry name" value="EamA_dom"/>
</dbReference>
<comment type="subcellular location">
    <subcellularLocation>
        <location evidence="1">Membrane</location>
        <topology evidence="1">Multi-pass membrane protein</topology>
    </subcellularLocation>
</comment>
<name>A0A7L4YTI9_9ACTN</name>
<feature type="transmembrane region" description="Helical" evidence="6">
    <location>
        <begin position="215"/>
        <end position="238"/>
    </location>
</feature>
<dbReference type="InterPro" id="IPR050638">
    <property type="entry name" value="AA-Vitamin_Transporters"/>
</dbReference>
<dbReference type="FunCoup" id="A0A7L4YTI9">
    <property type="interactions" value="160"/>
</dbReference>
<accession>A0A7L4YTI9</accession>
<feature type="transmembrane region" description="Helical" evidence="6">
    <location>
        <begin position="41"/>
        <end position="62"/>
    </location>
</feature>
<dbReference type="RefSeq" id="WP_159547213.1">
    <property type="nucleotide sequence ID" value="NZ_CP047156.1"/>
</dbReference>
<evidence type="ECO:0000256" key="1">
    <source>
        <dbReference type="ARBA" id="ARBA00004141"/>
    </source>
</evidence>
<evidence type="ECO:0000256" key="6">
    <source>
        <dbReference type="SAM" id="Phobius"/>
    </source>
</evidence>
<organism evidence="8 9">
    <name type="scientific">Epidermidibacterium keratini</name>
    <dbReference type="NCBI Taxonomy" id="1891644"/>
    <lineage>
        <taxon>Bacteria</taxon>
        <taxon>Bacillati</taxon>
        <taxon>Actinomycetota</taxon>
        <taxon>Actinomycetes</taxon>
        <taxon>Sporichthyales</taxon>
        <taxon>Sporichthyaceae</taxon>
        <taxon>Epidermidibacterium</taxon>
    </lineage>
</organism>
<dbReference type="EMBL" id="CP047156">
    <property type="protein sequence ID" value="QHC02089.1"/>
    <property type="molecule type" value="Genomic_DNA"/>
</dbReference>
<feature type="transmembrane region" description="Helical" evidence="6">
    <location>
        <begin position="154"/>
        <end position="173"/>
    </location>
</feature>
<feature type="domain" description="EamA" evidence="7">
    <location>
        <begin position="16"/>
        <end position="144"/>
    </location>
</feature>
<comment type="similarity">
    <text evidence="2">Belongs to the EamA transporter family.</text>
</comment>
<dbReference type="OrthoDB" id="4055477at2"/>
<reference evidence="8 9" key="1">
    <citation type="journal article" date="2018" name="Int. J. Syst. Evol. Microbiol.">
        <title>Epidermidibacterium keratini gen. nov., sp. nov., a member of the family Sporichthyaceae, isolated from keratin epidermis.</title>
        <authorList>
            <person name="Lee D.G."/>
            <person name="Trujillo M.E."/>
            <person name="Kang S."/>
            <person name="Nam J.J."/>
            <person name="Kim Y.J."/>
        </authorList>
    </citation>
    <scope>NUCLEOTIDE SEQUENCE [LARGE SCALE GENOMIC DNA]</scope>
    <source>
        <strain evidence="8 9">EPI-7</strain>
    </source>
</reference>
<evidence type="ECO:0000259" key="7">
    <source>
        <dbReference type="Pfam" id="PF00892"/>
    </source>
</evidence>
<proteinExistence type="inferred from homology"/>
<evidence type="ECO:0000256" key="4">
    <source>
        <dbReference type="ARBA" id="ARBA00022989"/>
    </source>
</evidence>
<evidence type="ECO:0000256" key="3">
    <source>
        <dbReference type="ARBA" id="ARBA00022692"/>
    </source>
</evidence>
<keyword evidence="3 6" id="KW-0812">Transmembrane</keyword>
<feature type="transmembrane region" description="Helical" evidence="6">
    <location>
        <begin position="130"/>
        <end position="148"/>
    </location>
</feature>
<feature type="domain" description="EamA" evidence="7">
    <location>
        <begin position="157"/>
        <end position="289"/>
    </location>
</feature>
<evidence type="ECO:0000256" key="5">
    <source>
        <dbReference type="ARBA" id="ARBA00023136"/>
    </source>
</evidence>
<gene>
    <name evidence="8" type="ORF">EK0264_18640</name>
</gene>
<dbReference type="Pfam" id="PF00892">
    <property type="entry name" value="EamA"/>
    <property type="match status" value="2"/>
</dbReference>
<evidence type="ECO:0000256" key="2">
    <source>
        <dbReference type="ARBA" id="ARBA00007362"/>
    </source>
</evidence>